<keyword evidence="1" id="KW-0808">Transferase</keyword>
<dbReference type="GO" id="GO:0016740">
    <property type="term" value="F:transferase activity"/>
    <property type="evidence" value="ECO:0007669"/>
    <property type="project" value="UniProtKB-KW"/>
</dbReference>
<dbReference type="InterPro" id="IPR044855">
    <property type="entry name" value="CoA-Trfase_III_dom3_sf"/>
</dbReference>
<dbReference type="PANTHER" id="PTHR48228">
    <property type="entry name" value="SUCCINYL-COA--D-CITRAMALATE COA-TRANSFERASE"/>
    <property type="match status" value="1"/>
</dbReference>
<gene>
    <name evidence="1" type="ORF">CA982_18015</name>
</gene>
<reference evidence="1 2" key="1">
    <citation type="submission" date="2017-05" db="EMBL/GenBank/DDBJ databases">
        <title>Biotechnological potential of actinobacteria isolated from South African environments.</title>
        <authorList>
            <person name="Le Roes-Hill M."/>
            <person name="Prins A."/>
            <person name="Durrell K.A."/>
        </authorList>
    </citation>
    <scope>NUCLEOTIDE SEQUENCE [LARGE SCALE GENOMIC DNA]</scope>
    <source>
        <strain evidence="1">BS2</strain>
    </source>
</reference>
<dbReference type="InterPro" id="IPR023606">
    <property type="entry name" value="CoA-Trfase_III_dom_1_sf"/>
</dbReference>
<dbReference type="STRING" id="417102.CA982_18015"/>
<dbReference type="InterPro" id="IPR003673">
    <property type="entry name" value="CoA-Trfase_fam_III"/>
</dbReference>
<keyword evidence="2" id="KW-1185">Reference proteome</keyword>
<dbReference type="SUPFAM" id="SSF89796">
    <property type="entry name" value="CoA-transferase family III (CaiB/BaiF)"/>
    <property type="match status" value="1"/>
</dbReference>
<sequence length="417" mass="44055">MSGYSLLDGIRVLEVAQLAPSSVGGHLADLGAEVIKVEAGPLGDPVRVGGARAVGSPDGPAFMHLRWNRGKKSVAVDLRSPAGRQAFLDLARECDAVVEGMRGGYLDWLGVGYDSLREVNPAIVLCTVSGMGGDGPYRTLGTGGPVFDAYAGLREVRTPAEPPVAGMAGSTAPPIAMYALGAYGAMGLLAALLKARATGVGCRVEVAGIDVAAAWMPDLADAELNTSRSVPRPTWLPDGRLPDWPRLEAYRTRDGEAVLFGSHVEKFWQNFLRAVDREDLIDVDLTSTDDGAPARADMVWRALTEIFAQRTRAEWIAMFLEHEIAGGPVNSIGDMLVDPHFRARGNTYRVAHDGVGDLEFVVSPVRVAGEEFAPPLPPDVGADTSEVLRTVAGYDDAQIAVAADPRVPAAGGRAHSG</sequence>
<dbReference type="Pfam" id="PF02515">
    <property type="entry name" value="CoA_transf_3"/>
    <property type="match status" value="1"/>
</dbReference>
<comment type="caution">
    <text evidence="1">The sequence shown here is derived from an EMBL/GenBank/DDBJ whole genome shotgun (WGS) entry which is preliminary data.</text>
</comment>
<dbReference type="InterPro" id="IPR050509">
    <property type="entry name" value="CoA-transferase_III"/>
</dbReference>
<evidence type="ECO:0000313" key="2">
    <source>
        <dbReference type="Proteomes" id="UP000194632"/>
    </source>
</evidence>
<evidence type="ECO:0000313" key="1">
    <source>
        <dbReference type="EMBL" id="OUC77318.1"/>
    </source>
</evidence>
<name>A0A243Q9L7_9ACTN</name>
<dbReference type="EMBL" id="NGFO01000022">
    <property type="protein sequence ID" value="OUC77318.1"/>
    <property type="molecule type" value="Genomic_DNA"/>
</dbReference>
<organism evidence="1 2">
    <name type="scientific">Gordonia lacunae</name>
    <dbReference type="NCBI Taxonomy" id="417102"/>
    <lineage>
        <taxon>Bacteria</taxon>
        <taxon>Bacillati</taxon>
        <taxon>Actinomycetota</taxon>
        <taxon>Actinomycetes</taxon>
        <taxon>Mycobacteriales</taxon>
        <taxon>Gordoniaceae</taxon>
        <taxon>Gordonia</taxon>
    </lineage>
</organism>
<accession>A0A243Q9L7</accession>
<proteinExistence type="predicted"/>
<dbReference type="Gene3D" id="3.40.50.10540">
    <property type="entry name" value="Crotonobetainyl-coa:carnitine coa-transferase, domain 1"/>
    <property type="match status" value="1"/>
</dbReference>
<dbReference type="RefSeq" id="WP_086536645.1">
    <property type="nucleotide sequence ID" value="NZ_NGFO01000022.1"/>
</dbReference>
<dbReference type="AlphaFoldDB" id="A0A243Q9L7"/>
<protein>
    <submittedName>
        <fullName evidence="1">CoA transferase</fullName>
    </submittedName>
</protein>
<dbReference type="Gene3D" id="3.30.1540.10">
    <property type="entry name" value="formyl-coa transferase, domain 3"/>
    <property type="match status" value="1"/>
</dbReference>
<dbReference type="OrthoDB" id="3564496at2"/>
<dbReference type="PANTHER" id="PTHR48228:SF5">
    <property type="entry name" value="ALPHA-METHYLACYL-COA RACEMASE"/>
    <property type="match status" value="1"/>
</dbReference>
<dbReference type="Proteomes" id="UP000194632">
    <property type="component" value="Unassembled WGS sequence"/>
</dbReference>